<dbReference type="GeneID" id="14916688"/>
<proteinExistence type="inferred from homology"/>
<dbReference type="OrthoDB" id="10263328at2759"/>
<dbReference type="GO" id="GO:0005737">
    <property type="term" value="C:cytoplasm"/>
    <property type="evidence" value="ECO:0007669"/>
    <property type="project" value="UniProtKB-SubCell"/>
</dbReference>
<dbReference type="RefSeq" id="XP_004338068.1">
    <property type="nucleotide sequence ID" value="XM_004338020.1"/>
</dbReference>
<dbReference type="PANTHER" id="PTHR10527">
    <property type="entry name" value="IMPORTIN BETA"/>
    <property type="match status" value="1"/>
</dbReference>
<evidence type="ECO:0000256" key="7">
    <source>
        <dbReference type="ARBA" id="ARBA00022927"/>
    </source>
</evidence>
<evidence type="ECO:0000256" key="8">
    <source>
        <dbReference type="ARBA" id="ARBA00023242"/>
    </source>
</evidence>
<evidence type="ECO:0000313" key="10">
    <source>
        <dbReference type="EMBL" id="ELR16055.1"/>
    </source>
</evidence>
<dbReference type="GO" id="GO:0005635">
    <property type="term" value="C:nuclear envelope"/>
    <property type="evidence" value="ECO:0007669"/>
    <property type="project" value="UniProtKB-SubCell"/>
</dbReference>
<dbReference type="Pfam" id="PF03810">
    <property type="entry name" value="IBN_N"/>
    <property type="match status" value="1"/>
</dbReference>
<dbReference type="Pfam" id="PF13513">
    <property type="entry name" value="HEAT_EZ"/>
    <property type="match status" value="1"/>
</dbReference>
<dbReference type="InterPro" id="IPR001494">
    <property type="entry name" value="Importin-beta_N"/>
</dbReference>
<keyword evidence="5" id="KW-0963">Cytoplasm</keyword>
<dbReference type="SMART" id="SM00185">
    <property type="entry name" value="ARM"/>
    <property type="match status" value="4"/>
</dbReference>
<dbReference type="AlphaFoldDB" id="L8GST2"/>
<evidence type="ECO:0000256" key="1">
    <source>
        <dbReference type="ARBA" id="ARBA00004259"/>
    </source>
</evidence>
<dbReference type="InterPro" id="IPR000225">
    <property type="entry name" value="Armadillo"/>
</dbReference>
<dbReference type="Gene3D" id="1.25.10.10">
    <property type="entry name" value="Leucine-rich Repeat Variant"/>
    <property type="match status" value="1"/>
</dbReference>
<organism evidence="10 11">
    <name type="scientific">Acanthamoeba castellanii (strain ATCC 30010 / Neff)</name>
    <dbReference type="NCBI Taxonomy" id="1257118"/>
    <lineage>
        <taxon>Eukaryota</taxon>
        <taxon>Amoebozoa</taxon>
        <taxon>Discosea</taxon>
        <taxon>Longamoebia</taxon>
        <taxon>Centramoebida</taxon>
        <taxon>Acanthamoebidae</taxon>
        <taxon>Acanthamoeba</taxon>
    </lineage>
</organism>
<dbReference type="FunFam" id="1.25.10.10:FF:000027">
    <property type="entry name" value="Importin subunit beta-1"/>
    <property type="match status" value="1"/>
</dbReference>
<evidence type="ECO:0000259" key="9">
    <source>
        <dbReference type="PROSITE" id="PS50166"/>
    </source>
</evidence>
<sequence>MDLSQILLNAQSPDREVRAGAEKQLAAAEQHNLPSFLHALCLELASADKNPHSRRLAGLILKNALDAKDETRKQQRIQQWLALDAAAKAQIKAGVVKTLADSVKEARHTAAQVLAKIAVIELPRDQWPDLIESLMNHMMLQDNNLKESTLEALGYICEEIEPQVIQEKSNQILTAVVQGMRKEEPSADVRVAGTTALLNALEFVKANFEKEAERNYILTVVCEATQAPVAPIRVAAFECLVKIAALYYDKIGTWMQNVFNITLEAMKKDEELVAQQAVEFWSTICDVEVDILMEMDEYVAAKEQPPRACLNYIKGAMKFLIPVLMECLTKQEGEEQEEDAWNVATAAGTCLALIASTVLDEVVPHVMPFVRDNISNTNWHFREAALLAFGSILEGPTGYIITELVTQAIPILLQHTKDSVTLVKDSTVWTIGRICQFHAQTIATKLPEVVQVLIEALADEPRIAAKACWAIHNLASAYEVEDKPTSPLSPYFQALATALFHASSRDDADESFLATASYEALNVLIQNSTKDSLPLIAQLLPPLLERLEKTFAAQIVSSDDKEAVVELQGHLCGSLQACTQKLEGEVKPYADRMMTLYLRLFELQSATVQEEVLMAVGALANAVEADFARYMPAFGKWLELALRNWEEHAVCAIAVGVVGDICRALGDKVTPYCDVLVGLLLENLKNPHINRNVKPPILSCFGDIALAIGGRFEPYLPHVMGMLQQASTTPIPETADYDFVDYVLQLREDIFEAYTSIIQGLRTDNKSDLFLRHVEHVVGFVSFVWNDPTKSDEVIRGAVGVLGDLAHALGPKVRDVLKHEIVQGIINECASSSNQQTREVAKWAKQVIAKL</sequence>
<reference evidence="10 11" key="1">
    <citation type="journal article" date="2013" name="Genome Biol.">
        <title>Genome of Acanthamoeba castellanii highlights extensive lateral gene transfer and early evolution of tyrosine kinase signaling.</title>
        <authorList>
            <person name="Clarke M."/>
            <person name="Lohan A.J."/>
            <person name="Liu B."/>
            <person name="Lagkouvardos I."/>
            <person name="Roy S."/>
            <person name="Zafar N."/>
            <person name="Bertelli C."/>
            <person name="Schilde C."/>
            <person name="Kianianmomeni A."/>
            <person name="Burglin T.R."/>
            <person name="Frech C."/>
            <person name="Turcotte B."/>
            <person name="Kopec K.O."/>
            <person name="Synnott J.M."/>
            <person name="Choo C."/>
            <person name="Paponov I."/>
            <person name="Finkler A."/>
            <person name="Soon Heng Tan C."/>
            <person name="Hutchins A.P."/>
            <person name="Weinmeier T."/>
            <person name="Rattei T."/>
            <person name="Chu J.S."/>
            <person name="Gimenez G."/>
            <person name="Irimia M."/>
            <person name="Rigden D.J."/>
            <person name="Fitzpatrick D.A."/>
            <person name="Lorenzo-Morales J."/>
            <person name="Bateman A."/>
            <person name="Chiu C.H."/>
            <person name="Tang P."/>
            <person name="Hegemann P."/>
            <person name="Fromm H."/>
            <person name="Raoult D."/>
            <person name="Greub G."/>
            <person name="Miranda-Saavedra D."/>
            <person name="Chen N."/>
            <person name="Nash P."/>
            <person name="Ginger M.L."/>
            <person name="Horn M."/>
            <person name="Schaap P."/>
            <person name="Caler L."/>
            <person name="Loftus B."/>
        </authorList>
    </citation>
    <scope>NUCLEOTIDE SEQUENCE [LARGE SCALE GENOMIC DNA]</scope>
    <source>
        <strain evidence="10 11">Neff</strain>
    </source>
</reference>
<feature type="domain" description="Importin N-terminal" evidence="9">
    <location>
        <begin position="21"/>
        <end position="101"/>
    </location>
</feature>
<evidence type="ECO:0000256" key="2">
    <source>
        <dbReference type="ARBA" id="ARBA00004496"/>
    </source>
</evidence>
<comment type="similarity">
    <text evidence="3">Belongs to the importin beta family. Importin beta-1 subfamily.</text>
</comment>
<dbReference type="InterPro" id="IPR058584">
    <property type="entry name" value="IMB1_TNPO1-like_TPR"/>
</dbReference>
<dbReference type="SMART" id="SM00913">
    <property type="entry name" value="IBN_N"/>
    <property type="match status" value="1"/>
</dbReference>
<name>L8GST2_ACACF</name>
<dbReference type="OMA" id="QQYQERW"/>
<dbReference type="GO" id="GO:0006606">
    <property type="term" value="P:protein import into nucleus"/>
    <property type="evidence" value="ECO:0007669"/>
    <property type="project" value="InterPro"/>
</dbReference>
<keyword evidence="11" id="KW-1185">Reference proteome</keyword>
<keyword evidence="7" id="KW-0653">Protein transport</keyword>
<comment type="subcellular location">
    <subcellularLocation>
        <location evidence="2">Cytoplasm</location>
    </subcellularLocation>
    <subcellularLocation>
        <location evidence="1">Nucleus envelope</location>
    </subcellularLocation>
</comment>
<dbReference type="SUPFAM" id="SSF48371">
    <property type="entry name" value="ARM repeat"/>
    <property type="match status" value="1"/>
</dbReference>
<evidence type="ECO:0000256" key="4">
    <source>
        <dbReference type="ARBA" id="ARBA00022448"/>
    </source>
</evidence>
<dbReference type="InterPro" id="IPR016024">
    <property type="entry name" value="ARM-type_fold"/>
</dbReference>
<dbReference type="EMBL" id="KB008010">
    <property type="protein sequence ID" value="ELR16055.1"/>
    <property type="molecule type" value="Genomic_DNA"/>
</dbReference>
<dbReference type="Pfam" id="PF25574">
    <property type="entry name" value="TPR_IMB1"/>
    <property type="match status" value="1"/>
</dbReference>
<dbReference type="VEuPathDB" id="AmoebaDB:ACA1_224340"/>
<dbReference type="GO" id="GO:0031267">
    <property type="term" value="F:small GTPase binding"/>
    <property type="evidence" value="ECO:0007669"/>
    <property type="project" value="InterPro"/>
</dbReference>
<dbReference type="PROSITE" id="PS50166">
    <property type="entry name" value="IMPORTIN_B_NT"/>
    <property type="match status" value="1"/>
</dbReference>
<keyword evidence="8" id="KW-0539">Nucleus</keyword>
<keyword evidence="6" id="KW-0677">Repeat</keyword>
<accession>L8GST2</accession>
<dbReference type="STRING" id="1257118.L8GST2"/>
<dbReference type="InterPro" id="IPR011989">
    <property type="entry name" value="ARM-like"/>
</dbReference>
<dbReference type="InterPro" id="IPR040122">
    <property type="entry name" value="Importin_beta"/>
</dbReference>
<evidence type="ECO:0000256" key="3">
    <source>
        <dbReference type="ARBA" id="ARBA00010907"/>
    </source>
</evidence>
<evidence type="ECO:0000256" key="6">
    <source>
        <dbReference type="ARBA" id="ARBA00022737"/>
    </source>
</evidence>
<dbReference type="KEGG" id="acan:ACA1_224340"/>
<gene>
    <name evidence="10" type="ORF">ACA1_224340</name>
</gene>
<protein>
    <submittedName>
        <fullName evidence="10">Importin beta subunit</fullName>
    </submittedName>
</protein>
<evidence type="ECO:0000256" key="5">
    <source>
        <dbReference type="ARBA" id="ARBA00022490"/>
    </source>
</evidence>
<dbReference type="Proteomes" id="UP000011083">
    <property type="component" value="Unassembled WGS sequence"/>
</dbReference>
<evidence type="ECO:0000313" key="11">
    <source>
        <dbReference type="Proteomes" id="UP000011083"/>
    </source>
</evidence>
<keyword evidence="4" id="KW-0813">Transport</keyword>